<dbReference type="AlphaFoldDB" id="A0A0G0K7B7"/>
<accession>A0A0G0K7B7</accession>
<dbReference type="STRING" id="1618490.US90_C0003G0008"/>
<evidence type="ECO:0000313" key="1">
    <source>
        <dbReference type="EMBL" id="KKQ71365.1"/>
    </source>
</evidence>
<dbReference type="InterPro" id="IPR029044">
    <property type="entry name" value="Nucleotide-diphossugar_trans"/>
</dbReference>
<dbReference type="EMBL" id="LBUT01000003">
    <property type="protein sequence ID" value="KKQ71365.1"/>
    <property type="molecule type" value="Genomic_DNA"/>
</dbReference>
<sequence length="304" mass="35880">MSGKKLNTPVLLIGFNRLDLFEKILNQVLKVNPRIIYVALDGARIGRDDDLVNINKIKKLVRKISGCALKTNYQKKNLGCKYGPVAAMNWFFENEEKGIILEDDVLADVSFFYFCQELLEKYKNDDRVGSISGNSFVPKADFKGKSYLFSSYSQTWGWATWRRVWKDYDIEMKDWPILRKEKMLNEKFNNWLSVIYWQLIFDSMYINKISSAWDYQFTFLNWQKNYLTVIPKYNLTKNIGIGHANATHTKSKNNLSEIKVNKMVLPLKHPKEVIANKYFDKRIQKNNYVLWKEIGLRIYRKIFG</sequence>
<comment type="caution">
    <text evidence="1">The sequence shown here is derived from an EMBL/GenBank/DDBJ whole genome shotgun (WGS) entry which is preliminary data.</text>
</comment>
<evidence type="ECO:0000313" key="2">
    <source>
        <dbReference type="Proteomes" id="UP000034406"/>
    </source>
</evidence>
<dbReference type="SUPFAM" id="SSF53448">
    <property type="entry name" value="Nucleotide-diphospho-sugar transferases"/>
    <property type="match status" value="1"/>
</dbReference>
<protein>
    <recommendedName>
        <fullName evidence="3">Nucleotide-diphospho-sugar transferase</fullName>
    </recommendedName>
</protein>
<gene>
    <name evidence="1" type="ORF">US90_C0003G0008</name>
</gene>
<organism evidence="1 2">
    <name type="scientific">Candidatus Shapirobacteria bacterium GW2011_GWE2_38_30</name>
    <dbReference type="NCBI Taxonomy" id="1618490"/>
    <lineage>
        <taxon>Bacteria</taxon>
        <taxon>Candidatus Shapironibacteriota</taxon>
    </lineage>
</organism>
<dbReference type="PATRIC" id="fig|1618490.4.peg.147"/>
<proteinExistence type="predicted"/>
<reference evidence="1 2" key="1">
    <citation type="journal article" date="2015" name="Nature">
        <title>rRNA introns, odd ribosomes, and small enigmatic genomes across a large radiation of phyla.</title>
        <authorList>
            <person name="Brown C.T."/>
            <person name="Hug L.A."/>
            <person name="Thomas B.C."/>
            <person name="Sharon I."/>
            <person name="Castelle C.J."/>
            <person name="Singh A."/>
            <person name="Wilkins M.J."/>
            <person name="Williams K.H."/>
            <person name="Banfield J.F."/>
        </authorList>
    </citation>
    <scope>NUCLEOTIDE SEQUENCE [LARGE SCALE GENOMIC DNA]</scope>
</reference>
<dbReference type="Gene3D" id="3.90.550.10">
    <property type="entry name" value="Spore Coat Polysaccharide Biosynthesis Protein SpsA, Chain A"/>
    <property type="match status" value="1"/>
</dbReference>
<name>A0A0G0K7B7_9BACT</name>
<evidence type="ECO:0008006" key="3">
    <source>
        <dbReference type="Google" id="ProtNLM"/>
    </source>
</evidence>
<dbReference type="Proteomes" id="UP000034406">
    <property type="component" value="Unassembled WGS sequence"/>
</dbReference>